<organism evidence="2 3">
    <name type="scientific">Aspergillus brasiliensis (strain CBS 101740 / IMI 381727 / IBT 21946)</name>
    <dbReference type="NCBI Taxonomy" id="767769"/>
    <lineage>
        <taxon>Eukaryota</taxon>
        <taxon>Fungi</taxon>
        <taxon>Dikarya</taxon>
        <taxon>Ascomycota</taxon>
        <taxon>Pezizomycotina</taxon>
        <taxon>Eurotiomycetes</taxon>
        <taxon>Eurotiomycetidae</taxon>
        <taxon>Eurotiales</taxon>
        <taxon>Aspergillaceae</taxon>
        <taxon>Aspergillus</taxon>
        <taxon>Aspergillus subgen. Circumdati</taxon>
    </lineage>
</organism>
<dbReference type="GeneID" id="93578545"/>
<feature type="compositionally biased region" description="Basic residues" evidence="1">
    <location>
        <begin position="34"/>
        <end position="43"/>
    </location>
</feature>
<accession>A0A1L9U6C9</accession>
<dbReference type="RefSeq" id="XP_067474483.1">
    <property type="nucleotide sequence ID" value="XM_067626057.1"/>
</dbReference>
<protein>
    <submittedName>
        <fullName evidence="2">Uncharacterized protein</fullName>
    </submittedName>
</protein>
<feature type="region of interest" description="Disordered" evidence="1">
    <location>
        <begin position="1"/>
        <end position="61"/>
    </location>
</feature>
<keyword evidence="3" id="KW-1185">Reference proteome</keyword>
<dbReference type="AlphaFoldDB" id="A0A1L9U6C9"/>
<evidence type="ECO:0000313" key="2">
    <source>
        <dbReference type="EMBL" id="OJJ67234.1"/>
    </source>
</evidence>
<dbReference type="VEuPathDB" id="FungiDB:ASPBRDRAFT_48287"/>
<sequence length="277" mass="31418">MPSEVAENGMKRKRQEAGAKTHKTKRIKDEANSGRKKPARQHRPSPAPSDELPGLLDNVNTDAGSNTIAPVDHIRAWFEDVMTHFRHVVMYSAAWRSSCDEEEIYKRYLDYYRLATALAKDLDTEALKLKSKASHAIQLMGLDDYYTEAWDLEILSVDETDKAIGKLARVWGALALGVVHIYPAVYLPLWAKLVEKEENWDVVVNWINRAVFERCARQASEGKCIPHVLQCDILKALTMESPVEPVSKENLSMIHGKLDRLGLITCTVRRSRYTETA</sequence>
<evidence type="ECO:0000256" key="1">
    <source>
        <dbReference type="SAM" id="MobiDB-lite"/>
    </source>
</evidence>
<dbReference type="Proteomes" id="UP000184499">
    <property type="component" value="Unassembled WGS sequence"/>
</dbReference>
<dbReference type="OMA" id="REYKENH"/>
<name>A0A1L9U6C9_ASPBC</name>
<proteinExistence type="predicted"/>
<gene>
    <name evidence="2" type="ORF">ASPBRDRAFT_48287</name>
</gene>
<evidence type="ECO:0000313" key="3">
    <source>
        <dbReference type="Proteomes" id="UP000184499"/>
    </source>
</evidence>
<reference evidence="3" key="1">
    <citation type="journal article" date="2017" name="Genome Biol.">
        <title>Comparative genomics reveals high biological diversity and specific adaptations in the industrially and medically important fungal genus Aspergillus.</title>
        <authorList>
            <person name="de Vries R.P."/>
            <person name="Riley R."/>
            <person name="Wiebenga A."/>
            <person name="Aguilar-Osorio G."/>
            <person name="Amillis S."/>
            <person name="Uchima C.A."/>
            <person name="Anderluh G."/>
            <person name="Asadollahi M."/>
            <person name="Askin M."/>
            <person name="Barry K."/>
            <person name="Battaglia E."/>
            <person name="Bayram O."/>
            <person name="Benocci T."/>
            <person name="Braus-Stromeyer S.A."/>
            <person name="Caldana C."/>
            <person name="Canovas D."/>
            <person name="Cerqueira G.C."/>
            <person name="Chen F."/>
            <person name="Chen W."/>
            <person name="Choi C."/>
            <person name="Clum A."/>
            <person name="Dos Santos R.A."/>
            <person name="Damasio A.R."/>
            <person name="Diallinas G."/>
            <person name="Emri T."/>
            <person name="Fekete E."/>
            <person name="Flipphi M."/>
            <person name="Freyberg S."/>
            <person name="Gallo A."/>
            <person name="Gournas C."/>
            <person name="Habgood R."/>
            <person name="Hainaut M."/>
            <person name="Harispe M.L."/>
            <person name="Henrissat B."/>
            <person name="Hilden K.S."/>
            <person name="Hope R."/>
            <person name="Hossain A."/>
            <person name="Karabika E."/>
            <person name="Karaffa L."/>
            <person name="Karanyi Z."/>
            <person name="Krasevec N."/>
            <person name="Kuo A."/>
            <person name="Kusch H."/>
            <person name="LaButti K."/>
            <person name="Lagendijk E.L."/>
            <person name="Lapidus A."/>
            <person name="Levasseur A."/>
            <person name="Lindquist E."/>
            <person name="Lipzen A."/>
            <person name="Logrieco A.F."/>
            <person name="MacCabe A."/>
            <person name="Maekelae M.R."/>
            <person name="Malavazi I."/>
            <person name="Melin P."/>
            <person name="Meyer V."/>
            <person name="Mielnichuk N."/>
            <person name="Miskei M."/>
            <person name="Molnar A.P."/>
            <person name="Mule G."/>
            <person name="Ngan C.Y."/>
            <person name="Orejas M."/>
            <person name="Orosz E."/>
            <person name="Ouedraogo J.P."/>
            <person name="Overkamp K.M."/>
            <person name="Park H.-S."/>
            <person name="Perrone G."/>
            <person name="Piumi F."/>
            <person name="Punt P.J."/>
            <person name="Ram A.F."/>
            <person name="Ramon A."/>
            <person name="Rauscher S."/>
            <person name="Record E."/>
            <person name="Riano-Pachon D.M."/>
            <person name="Robert V."/>
            <person name="Roehrig J."/>
            <person name="Ruller R."/>
            <person name="Salamov A."/>
            <person name="Salih N.S."/>
            <person name="Samson R.A."/>
            <person name="Sandor E."/>
            <person name="Sanguinetti M."/>
            <person name="Schuetze T."/>
            <person name="Sepcic K."/>
            <person name="Shelest E."/>
            <person name="Sherlock G."/>
            <person name="Sophianopoulou V."/>
            <person name="Squina F.M."/>
            <person name="Sun H."/>
            <person name="Susca A."/>
            <person name="Todd R.B."/>
            <person name="Tsang A."/>
            <person name="Unkles S.E."/>
            <person name="van de Wiele N."/>
            <person name="van Rossen-Uffink D."/>
            <person name="Oliveira J.V."/>
            <person name="Vesth T.C."/>
            <person name="Visser J."/>
            <person name="Yu J.-H."/>
            <person name="Zhou M."/>
            <person name="Andersen M.R."/>
            <person name="Archer D.B."/>
            <person name="Baker S.E."/>
            <person name="Benoit I."/>
            <person name="Brakhage A.A."/>
            <person name="Braus G.H."/>
            <person name="Fischer R."/>
            <person name="Frisvad J.C."/>
            <person name="Goldman G.H."/>
            <person name="Houbraken J."/>
            <person name="Oakley B."/>
            <person name="Pocsi I."/>
            <person name="Scazzocchio C."/>
            <person name="Seiboth B."/>
            <person name="vanKuyk P.A."/>
            <person name="Wortman J."/>
            <person name="Dyer P.S."/>
            <person name="Grigoriev I.V."/>
        </authorList>
    </citation>
    <scope>NUCLEOTIDE SEQUENCE [LARGE SCALE GENOMIC DNA]</scope>
    <source>
        <strain evidence="3">CBS 101740 / IMI 381727 / IBT 21946</strain>
    </source>
</reference>
<dbReference type="OrthoDB" id="4490910at2759"/>
<dbReference type="EMBL" id="KV878695">
    <property type="protein sequence ID" value="OJJ67234.1"/>
    <property type="molecule type" value="Genomic_DNA"/>
</dbReference>